<keyword evidence="1" id="KW-0812">Transmembrane</keyword>
<gene>
    <name evidence="2" type="primary">coaX_35</name>
    <name evidence="2" type="ORF">SDC9_174146</name>
</gene>
<proteinExistence type="predicted"/>
<keyword evidence="2" id="KW-0808">Transferase</keyword>
<dbReference type="Gene3D" id="3.30.420.40">
    <property type="match status" value="1"/>
</dbReference>
<accession>A0A645GIC2</accession>
<protein>
    <submittedName>
        <fullName evidence="2">Type III pantothenate kinase</fullName>
        <ecNumber evidence="2">2.7.1.33</ecNumber>
    </submittedName>
</protein>
<organism evidence="2">
    <name type="scientific">bioreactor metagenome</name>
    <dbReference type="NCBI Taxonomy" id="1076179"/>
    <lineage>
        <taxon>unclassified sequences</taxon>
        <taxon>metagenomes</taxon>
        <taxon>ecological metagenomes</taxon>
    </lineage>
</organism>
<dbReference type="EMBL" id="VSSQ01076335">
    <property type="protein sequence ID" value="MPN26721.1"/>
    <property type="molecule type" value="Genomic_DNA"/>
</dbReference>
<dbReference type="InterPro" id="IPR043129">
    <property type="entry name" value="ATPase_NBD"/>
</dbReference>
<reference evidence="2" key="1">
    <citation type="submission" date="2019-08" db="EMBL/GenBank/DDBJ databases">
        <authorList>
            <person name="Kucharzyk K."/>
            <person name="Murdoch R.W."/>
            <person name="Higgins S."/>
            <person name="Loffler F."/>
        </authorList>
    </citation>
    <scope>NUCLEOTIDE SEQUENCE</scope>
</reference>
<evidence type="ECO:0000313" key="2">
    <source>
        <dbReference type="EMBL" id="MPN26721.1"/>
    </source>
</evidence>
<dbReference type="EC" id="2.7.1.33" evidence="2"/>
<keyword evidence="1" id="KW-0472">Membrane</keyword>
<comment type="caution">
    <text evidence="2">The sequence shown here is derived from an EMBL/GenBank/DDBJ whole genome shotgun (WGS) entry which is preliminary data.</text>
</comment>
<evidence type="ECO:0000256" key="1">
    <source>
        <dbReference type="SAM" id="Phobius"/>
    </source>
</evidence>
<dbReference type="GO" id="GO:0004594">
    <property type="term" value="F:pantothenate kinase activity"/>
    <property type="evidence" value="ECO:0007669"/>
    <property type="project" value="UniProtKB-EC"/>
</dbReference>
<sequence length="74" mass="8477">MNIGRSTKEAIESGIILGMLYEIEGYMDRYPDSYYIFTGGDAIYFAEKMKRPIFVVYNLVLMGLAHIADYHAKT</sequence>
<name>A0A645GIC2_9ZZZZ</name>
<keyword evidence="2" id="KW-0418">Kinase</keyword>
<feature type="transmembrane region" description="Helical" evidence="1">
    <location>
        <begin position="53"/>
        <end position="72"/>
    </location>
</feature>
<keyword evidence="1" id="KW-1133">Transmembrane helix</keyword>
<dbReference type="SUPFAM" id="SSF53067">
    <property type="entry name" value="Actin-like ATPase domain"/>
    <property type="match status" value="1"/>
</dbReference>
<dbReference type="AlphaFoldDB" id="A0A645GIC2"/>